<evidence type="ECO:0000256" key="6">
    <source>
        <dbReference type="SAM" id="Phobius"/>
    </source>
</evidence>
<dbReference type="InterPro" id="IPR005598">
    <property type="entry name" value="ATP_synth_I"/>
</dbReference>
<keyword evidence="5 6" id="KW-0472">Membrane</keyword>
<evidence type="ECO:0000313" key="8">
    <source>
        <dbReference type="EMBL" id="MED5052352.1"/>
    </source>
</evidence>
<dbReference type="EMBL" id="JAQOTG010000013">
    <property type="protein sequence ID" value="MDE8564724.1"/>
    <property type="molecule type" value="Genomic_DNA"/>
</dbReference>
<evidence type="ECO:0000256" key="3">
    <source>
        <dbReference type="ARBA" id="ARBA00022692"/>
    </source>
</evidence>
<proteinExistence type="predicted"/>
<keyword evidence="3 6" id="KW-0812">Transmembrane</keyword>
<dbReference type="Proteomes" id="UP001213979">
    <property type="component" value="Unassembled WGS sequence"/>
</dbReference>
<dbReference type="Pfam" id="PF03899">
    <property type="entry name" value="ATP-synt_I"/>
    <property type="match status" value="1"/>
</dbReference>
<reference evidence="7 9" key="1">
    <citation type="submission" date="2023-01" db="EMBL/GenBank/DDBJ databases">
        <title>Genome-based reclassification of Anoxybacillus geothermalis as a later heterotypic synonym of Anoxybacillus rupiensis.</title>
        <authorList>
            <person name="Inan Bektas K."/>
            <person name="Canakci S."/>
            <person name="Belduz A.A."/>
            <person name="Guler H.H."/>
        </authorList>
    </citation>
    <scope>NUCLEOTIDE SEQUENCE [LARGE SCALE GENOMIC DNA]</scope>
    <source>
        <strain evidence="7 9">DSM 17127</strain>
    </source>
</reference>
<dbReference type="AlphaFoldDB" id="A0ABD5IWJ8"/>
<keyword evidence="9" id="KW-1185">Reference proteome</keyword>
<dbReference type="GO" id="GO:0005886">
    <property type="term" value="C:plasma membrane"/>
    <property type="evidence" value="ECO:0007669"/>
    <property type="project" value="UniProtKB-SubCell"/>
</dbReference>
<feature type="transmembrane region" description="Helical" evidence="6">
    <location>
        <begin position="94"/>
        <end position="114"/>
    </location>
</feature>
<keyword evidence="2" id="KW-1003">Cell membrane</keyword>
<dbReference type="InterPro" id="IPR039072">
    <property type="entry name" value="ATP_synth_I_Bacilli"/>
</dbReference>
<reference evidence="8 10" key="2">
    <citation type="submission" date="2023-03" db="EMBL/GenBank/DDBJ databases">
        <title>Bacillus Genome Sequencing.</title>
        <authorList>
            <person name="Dunlap C."/>
        </authorList>
    </citation>
    <scope>NUCLEOTIDE SEQUENCE [LARGE SCALE GENOMIC DNA]</scope>
    <source>
        <strain evidence="8 10">NRS-38</strain>
    </source>
</reference>
<keyword evidence="4 6" id="KW-1133">Transmembrane helix</keyword>
<organism evidence="8 10">
    <name type="scientific">Anoxybacteroides rupiense</name>
    <dbReference type="NCBI Taxonomy" id="311460"/>
    <lineage>
        <taxon>Bacteria</taxon>
        <taxon>Bacillati</taxon>
        <taxon>Bacillota</taxon>
        <taxon>Bacilli</taxon>
        <taxon>Bacillales</taxon>
        <taxon>Anoxybacillaceae</taxon>
        <taxon>Anoxybacteroides</taxon>
    </lineage>
</organism>
<evidence type="ECO:0000313" key="9">
    <source>
        <dbReference type="Proteomes" id="UP001213979"/>
    </source>
</evidence>
<dbReference type="RefSeq" id="WP_066150614.1">
    <property type="nucleotide sequence ID" value="NZ_JACIDF010000007.1"/>
</dbReference>
<evidence type="ECO:0000256" key="5">
    <source>
        <dbReference type="ARBA" id="ARBA00023136"/>
    </source>
</evidence>
<dbReference type="Proteomes" id="UP001339962">
    <property type="component" value="Unassembled WGS sequence"/>
</dbReference>
<comment type="subcellular location">
    <subcellularLocation>
        <location evidence="1">Cell membrane</location>
        <topology evidence="1">Multi-pass membrane protein</topology>
    </subcellularLocation>
</comment>
<feature type="transmembrane region" description="Helical" evidence="6">
    <location>
        <begin position="71"/>
        <end position="88"/>
    </location>
</feature>
<evidence type="ECO:0000313" key="7">
    <source>
        <dbReference type="EMBL" id="MDE8564724.1"/>
    </source>
</evidence>
<name>A0ABD5IWJ8_9BACL</name>
<dbReference type="EMBL" id="JARTLI010000019">
    <property type="protein sequence ID" value="MED5052352.1"/>
    <property type="molecule type" value="Genomic_DNA"/>
</dbReference>
<gene>
    <name evidence="8" type="ORF">P9850_10845</name>
    <name evidence="7" type="ORF">PNH38_12710</name>
</gene>
<evidence type="ECO:0000256" key="4">
    <source>
        <dbReference type="ARBA" id="ARBA00022989"/>
    </source>
</evidence>
<evidence type="ECO:0000256" key="1">
    <source>
        <dbReference type="ARBA" id="ARBA00004651"/>
    </source>
</evidence>
<dbReference type="PANTHER" id="PTHR40035:SF1">
    <property type="entry name" value="ATP SYNTHASE PROTEIN I"/>
    <property type="match status" value="1"/>
</dbReference>
<sequence>MQQMFLRQQKYIFYLLSLYTLGWGFTSYKTVFLSLILGTVISLFLLWSLVRKVEKFGRAVAQGKKARSLGTFSRLAAAVLAAAIAIEYPQYFSIIPVTIGLMTSYTVIIIDFLLHKNK</sequence>
<feature type="transmembrane region" description="Helical" evidence="6">
    <location>
        <begin position="12"/>
        <end position="28"/>
    </location>
</feature>
<feature type="transmembrane region" description="Helical" evidence="6">
    <location>
        <begin position="34"/>
        <end position="50"/>
    </location>
</feature>
<evidence type="ECO:0000256" key="2">
    <source>
        <dbReference type="ARBA" id="ARBA00022475"/>
    </source>
</evidence>
<protein>
    <submittedName>
        <fullName evidence="8">ATP synthase subunit I</fullName>
    </submittedName>
</protein>
<accession>A0ABD5IWJ8</accession>
<evidence type="ECO:0000313" key="10">
    <source>
        <dbReference type="Proteomes" id="UP001339962"/>
    </source>
</evidence>
<comment type="caution">
    <text evidence="8">The sequence shown here is derived from an EMBL/GenBank/DDBJ whole genome shotgun (WGS) entry which is preliminary data.</text>
</comment>
<dbReference type="PANTHER" id="PTHR40035">
    <property type="entry name" value="ATP SYNTHASE PROTEIN I"/>
    <property type="match status" value="1"/>
</dbReference>